<feature type="transmembrane region" description="Helical" evidence="4">
    <location>
        <begin position="276"/>
        <end position="295"/>
    </location>
</feature>
<dbReference type="PIRSF" id="PIRSF005690">
    <property type="entry name" value="GerBA"/>
    <property type="match status" value="1"/>
</dbReference>
<dbReference type="PANTHER" id="PTHR22550">
    <property type="entry name" value="SPORE GERMINATION PROTEIN"/>
    <property type="match status" value="1"/>
</dbReference>
<organism evidence="5 6">
    <name type="scientific">Paenibacillus solanacearum</name>
    <dbReference type="NCBI Taxonomy" id="2048548"/>
    <lineage>
        <taxon>Bacteria</taxon>
        <taxon>Bacillati</taxon>
        <taxon>Bacillota</taxon>
        <taxon>Bacilli</taxon>
        <taxon>Bacillales</taxon>
        <taxon>Paenibacillaceae</taxon>
        <taxon>Paenibacillus</taxon>
    </lineage>
</organism>
<comment type="similarity">
    <text evidence="1">Belongs to the GerABKA family.</text>
</comment>
<feature type="transmembrane region" description="Helical" evidence="4">
    <location>
        <begin position="410"/>
        <end position="431"/>
    </location>
</feature>
<evidence type="ECO:0000313" key="5">
    <source>
        <dbReference type="EMBL" id="CAG7622071.1"/>
    </source>
</evidence>
<dbReference type="InterPro" id="IPR050768">
    <property type="entry name" value="UPF0353/GerABKA_families"/>
</dbReference>
<name>A0A916K0E5_9BACL</name>
<keyword evidence="6" id="KW-1185">Reference proteome</keyword>
<feature type="transmembrane region" description="Helical" evidence="4">
    <location>
        <begin position="437"/>
        <end position="465"/>
    </location>
</feature>
<feature type="region of interest" description="Disordered" evidence="3">
    <location>
        <begin position="19"/>
        <end position="43"/>
    </location>
</feature>
<keyword evidence="4" id="KW-0812">Transmembrane</keyword>
<evidence type="ECO:0000256" key="3">
    <source>
        <dbReference type="SAM" id="MobiDB-lite"/>
    </source>
</evidence>
<protein>
    <submittedName>
        <fullName evidence="5">Spore germination protein XA</fullName>
    </submittedName>
</protein>
<dbReference type="RefSeq" id="WP_218092168.1">
    <property type="nucleotide sequence ID" value="NZ_CAJVAS010000008.1"/>
</dbReference>
<dbReference type="AlphaFoldDB" id="A0A916K0E5"/>
<keyword evidence="4" id="KW-1133">Transmembrane helix</keyword>
<dbReference type="Proteomes" id="UP000693672">
    <property type="component" value="Unassembled WGS sequence"/>
</dbReference>
<dbReference type="EMBL" id="CAJVAS010000008">
    <property type="protein sequence ID" value="CAG7622071.1"/>
    <property type="molecule type" value="Genomic_DNA"/>
</dbReference>
<proteinExistence type="inferred from homology"/>
<reference evidence="5" key="1">
    <citation type="submission" date="2021-06" db="EMBL/GenBank/DDBJ databases">
        <authorList>
            <person name="Criscuolo A."/>
        </authorList>
    </citation>
    <scope>NUCLEOTIDE SEQUENCE</scope>
    <source>
        <strain evidence="5">CIP111600</strain>
    </source>
</reference>
<dbReference type="PANTHER" id="PTHR22550:SF5">
    <property type="entry name" value="LEUCINE ZIPPER PROTEIN 4"/>
    <property type="match status" value="1"/>
</dbReference>
<gene>
    <name evidence="5" type="primary">gerXA_2</name>
    <name evidence="5" type="ORF">PAESOLCIP111_02389</name>
</gene>
<sequence>MNFTRLKQWFFRQNKDLDRDQDRTTADTGPPTDSPASLPAGHRWTPDGIRHLFRASADFKMEQYVLGPSDRPVPLYMLYCEGMAETKQINLFVLPLLERIIGEESLGFALQHKLNVEQLAKPMDIVQAVFSGQLVLYFESLNEVYSLDVADPPRRQPEESNTEISIKGPRDGFVEDVLSNVALVRKRLRCSSLCYEQFIIGKRSRSKVALLYMADITQPRFVDEARKRLQDIDIDILYSSSQLEEILSDYSLSMFPLLDYTTRPDYVVDSLVRGRFAVIVDGAPIAIIGPANLTLLLRSPEDAYLPFYISTFGLLFRFAGLIISLLLPGFWAALASYNVEQLPYPLLATIAVSRVGLPLPSPLEAFIMLGMFELFREAGERLPKAVGTTVAVVGGIIVGDAAIRAGLASTTFLVISAVTAVASFTLVNQSLVGSVSIIWLFVLLCASILGMYGFMLSTIGVILYLSKLQSFGVPYLSPISPVNWRDFFSAILRKPWYLKKRRADILQAIDSTRKDGDR</sequence>
<accession>A0A916K0E5</accession>
<keyword evidence="2 4" id="KW-0472">Membrane</keyword>
<evidence type="ECO:0000256" key="1">
    <source>
        <dbReference type="ARBA" id="ARBA00005278"/>
    </source>
</evidence>
<comment type="caution">
    <text evidence="5">The sequence shown here is derived from an EMBL/GenBank/DDBJ whole genome shotgun (WGS) entry which is preliminary data.</text>
</comment>
<evidence type="ECO:0000313" key="6">
    <source>
        <dbReference type="Proteomes" id="UP000693672"/>
    </source>
</evidence>
<evidence type="ECO:0000256" key="2">
    <source>
        <dbReference type="ARBA" id="ARBA00023136"/>
    </source>
</evidence>
<dbReference type="InterPro" id="IPR004995">
    <property type="entry name" value="Spore_Ger"/>
</dbReference>
<dbReference type="Pfam" id="PF03323">
    <property type="entry name" value="GerA"/>
    <property type="match status" value="1"/>
</dbReference>
<dbReference type="GO" id="GO:0016020">
    <property type="term" value="C:membrane"/>
    <property type="evidence" value="ECO:0007669"/>
    <property type="project" value="InterPro"/>
</dbReference>
<feature type="transmembrane region" description="Helical" evidence="4">
    <location>
        <begin position="307"/>
        <end position="334"/>
    </location>
</feature>
<evidence type="ECO:0000256" key="4">
    <source>
        <dbReference type="SAM" id="Phobius"/>
    </source>
</evidence>
<dbReference type="GO" id="GO:0009847">
    <property type="term" value="P:spore germination"/>
    <property type="evidence" value="ECO:0007669"/>
    <property type="project" value="InterPro"/>
</dbReference>